<gene>
    <name evidence="1" type="ORF">BK648_20875</name>
</gene>
<dbReference type="Proteomes" id="UP000284656">
    <property type="component" value="Unassembled WGS sequence"/>
</dbReference>
<sequence>MRLAKVSDVLLAGGESSPFDDLCQAEQRVWLDVIRVVRRQVEAIEILIVGVDPGIQLMVEVLGKAIATEVYDLQLQWVGAGLSGQLHIDAVDHQRLASVVRQ</sequence>
<proteinExistence type="predicted"/>
<reference evidence="1 2" key="1">
    <citation type="submission" date="2016-10" db="EMBL/GenBank/DDBJ databases">
        <title>Comparative genome analysis of multiple Pseudomonas spp. focuses on biocontrol and plant growth promoting traits.</title>
        <authorList>
            <person name="Tao X.-Y."/>
            <person name="Taylor C.G."/>
        </authorList>
    </citation>
    <scope>NUCLEOTIDE SEQUENCE [LARGE SCALE GENOMIC DNA]</scope>
    <source>
        <strain evidence="1 2">29G9</strain>
    </source>
</reference>
<comment type="caution">
    <text evidence="1">The sequence shown here is derived from an EMBL/GenBank/DDBJ whole genome shotgun (WGS) entry which is preliminary data.</text>
</comment>
<evidence type="ECO:0000313" key="1">
    <source>
        <dbReference type="EMBL" id="ROM39166.1"/>
    </source>
</evidence>
<dbReference type="AlphaFoldDB" id="A0A423ESX7"/>
<accession>A0A423ESX7</accession>
<name>A0A423ESX7_9PSED</name>
<dbReference type="EMBL" id="MOAY01000079">
    <property type="protein sequence ID" value="ROM39166.1"/>
    <property type="molecule type" value="Genomic_DNA"/>
</dbReference>
<organism evidence="1 2">
    <name type="scientific">Pseudomonas poae</name>
    <dbReference type="NCBI Taxonomy" id="200451"/>
    <lineage>
        <taxon>Bacteria</taxon>
        <taxon>Pseudomonadati</taxon>
        <taxon>Pseudomonadota</taxon>
        <taxon>Gammaproteobacteria</taxon>
        <taxon>Pseudomonadales</taxon>
        <taxon>Pseudomonadaceae</taxon>
        <taxon>Pseudomonas</taxon>
    </lineage>
</organism>
<evidence type="ECO:0000313" key="2">
    <source>
        <dbReference type="Proteomes" id="UP000284656"/>
    </source>
</evidence>
<protein>
    <submittedName>
        <fullName evidence="1">Uncharacterized protein</fullName>
    </submittedName>
</protein>